<dbReference type="RefSeq" id="WP_062092727.1">
    <property type="nucleotide sequence ID" value="NZ_FCOK02000115.1"/>
</dbReference>
<dbReference type="AlphaFoldDB" id="A0A158JSS0"/>
<organism evidence="2 3">
    <name type="scientific">Caballeronia udeis</name>
    <dbReference type="NCBI Taxonomy" id="1232866"/>
    <lineage>
        <taxon>Bacteria</taxon>
        <taxon>Pseudomonadati</taxon>
        <taxon>Pseudomonadota</taxon>
        <taxon>Betaproteobacteria</taxon>
        <taxon>Burkholderiales</taxon>
        <taxon>Burkholderiaceae</taxon>
        <taxon>Caballeronia</taxon>
    </lineage>
</organism>
<dbReference type="InterPro" id="IPR044855">
    <property type="entry name" value="CoA-Trfase_III_dom3_sf"/>
</dbReference>
<dbReference type="PANTHER" id="PTHR48207">
    <property type="entry name" value="SUCCINATE--HYDROXYMETHYLGLUTARATE COA-TRANSFERASE"/>
    <property type="match status" value="1"/>
</dbReference>
<evidence type="ECO:0000256" key="1">
    <source>
        <dbReference type="ARBA" id="ARBA00022679"/>
    </source>
</evidence>
<dbReference type="Proteomes" id="UP000054683">
    <property type="component" value="Unassembled WGS sequence"/>
</dbReference>
<accession>A0A158JSS0</accession>
<gene>
    <name evidence="2" type="ORF">AWB69_08687</name>
</gene>
<dbReference type="SUPFAM" id="SSF89796">
    <property type="entry name" value="CoA-transferase family III (CaiB/BaiF)"/>
    <property type="match status" value="1"/>
</dbReference>
<reference evidence="2 3" key="1">
    <citation type="submission" date="2016-01" db="EMBL/GenBank/DDBJ databases">
        <authorList>
            <person name="Oliw E.H."/>
        </authorList>
    </citation>
    <scope>NUCLEOTIDE SEQUENCE [LARGE SCALE GENOMIC DNA]</scope>
    <source>
        <strain evidence="2">LMG 27134</strain>
    </source>
</reference>
<dbReference type="GO" id="GO:0008410">
    <property type="term" value="F:CoA-transferase activity"/>
    <property type="evidence" value="ECO:0007669"/>
    <property type="project" value="TreeGrafter"/>
</dbReference>
<dbReference type="InterPro" id="IPR023606">
    <property type="entry name" value="CoA-Trfase_III_dom_1_sf"/>
</dbReference>
<name>A0A158JSS0_9BURK</name>
<sequence>MHTLTNGEMSTNIAGVSPLRGVKVIELTHLIAGPYCGQLLAEEGADVIKIEPPEGELTRHREPMRRSSDGTVSGYFGSLNRGKQSVALDLKNAEGKEVLHRLLESTDVLVTNMRAGALDRLGLHPDTLHARYPRLVIACISGFGIKDAGAYVDRAGLAMVAEAMSGTTSLTRDHDGNPVWCGFAMGDILAAMTAHAAILLALRIQERDRVGRILDIGMVECSLPLVAVALAREQSANAELREFAGSNNFHGVPYGAFPASDGFVNIGVNRDDFWKRLCSAMGKPEFGTDPRYETYIERAKRQREVHAITESFTKAHTREEIVQKLNAFDVPAASILSMAEVTQNDYLRNRGAFRTVEDGIGGTMLLPADPTRFGPAPGTSRVPLLAEHRDSVLKAKLGMTTDEIENLKHAGAFGKTKTEA</sequence>
<evidence type="ECO:0000313" key="2">
    <source>
        <dbReference type="EMBL" id="SAL71735.1"/>
    </source>
</evidence>
<dbReference type="InterPro" id="IPR003673">
    <property type="entry name" value="CoA-Trfase_fam_III"/>
</dbReference>
<dbReference type="Pfam" id="PF02515">
    <property type="entry name" value="CoA_transf_3"/>
    <property type="match status" value="1"/>
</dbReference>
<keyword evidence="1 2" id="KW-0808">Transferase</keyword>
<dbReference type="EMBL" id="FCOK02000115">
    <property type="protein sequence ID" value="SAL71735.1"/>
    <property type="molecule type" value="Genomic_DNA"/>
</dbReference>
<dbReference type="InterPro" id="IPR050483">
    <property type="entry name" value="CoA-transferase_III_domain"/>
</dbReference>
<proteinExistence type="predicted"/>
<protein>
    <submittedName>
        <fullName evidence="2">Formyl-CoA transferase</fullName>
    </submittedName>
</protein>
<evidence type="ECO:0000313" key="3">
    <source>
        <dbReference type="Proteomes" id="UP000054683"/>
    </source>
</evidence>
<dbReference type="Gene3D" id="3.40.50.10540">
    <property type="entry name" value="Crotonobetainyl-coa:carnitine coa-transferase, domain 1"/>
    <property type="match status" value="1"/>
</dbReference>
<dbReference type="PANTHER" id="PTHR48207:SF3">
    <property type="entry name" value="SUCCINATE--HYDROXYMETHYLGLUTARATE COA-TRANSFERASE"/>
    <property type="match status" value="1"/>
</dbReference>
<dbReference type="Gene3D" id="3.30.1540.10">
    <property type="entry name" value="formyl-coa transferase, domain 3"/>
    <property type="match status" value="1"/>
</dbReference>